<evidence type="ECO:0000313" key="1">
    <source>
        <dbReference type="EMBL" id="GMA22290.1"/>
    </source>
</evidence>
<reference evidence="1" key="3">
    <citation type="submission" date="2023-02" db="EMBL/GenBank/DDBJ databases">
        <authorList>
            <person name="Sun Q."/>
            <person name="Mori K."/>
        </authorList>
    </citation>
    <scope>NUCLEOTIDE SEQUENCE</scope>
    <source>
        <strain evidence="1">NBRC 106348</strain>
    </source>
</reference>
<dbReference type="RefSeq" id="WP_284291197.1">
    <property type="nucleotide sequence ID" value="NZ_BSUK01000001.1"/>
</dbReference>
<keyword evidence="3" id="KW-1185">Reference proteome</keyword>
<proteinExistence type="predicted"/>
<dbReference type="Proteomes" id="UP001157091">
    <property type="component" value="Unassembled WGS sequence"/>
</dbReference>
<protein>
    <submittedName>
        <fullName evidence="1">Uncharacterized protein</fullName>
    </submittedName>
</protein>
<organism evidence="1 3">
    <name type="scientific">Luteimicrobium album</name>
    <dbReference type="NCBI Taxonomy" id="1054550"/>
    <lineage>
        <taxon>Bacteria</taxon>
        <taxon>Bacillati</taxon>
        <taxon>Actinomycetota</taxon>
        <taxon>Actinomycetes</taxon>
        <taxon>Micrococcales</taxon>
        <taxon>Luteimicrobium</taxon>
    </lineage>
</organism>
<comment type="caution">
    <text evidence="1">The sequence shown here is derived from an EMBL/GenBank/DDBJ whole genome shotgun (WGS) entry which is preliminary data.</text>
</comment>
<reference evidence="1" key="1">
    <citation type="journal article" date="2014" name="Int. J. Syst. Evol. Microbiol.">
        <title>Complete genome of a new Firmicutes species belonging to the dominant human colonic microbiota ('Ruminococcus bicirculans') reveals two chromosomes and a selective capacity to utilize plant glucans.</title>
        <authorList>
            <consortium name="NISC Comparative Sequencing Program"/>
            <person name="Wegmann U."/>
            <person name="Louis P."/>
            <person name="Goesmann A."/>
            <person name="Henrissat B."/>
            <person name="Duncan S.H."/>
            <person name="Flint H.J."/>
        </authorList>
    </citation>
    <scope>NUCLEOTIDE SEQUENCE</scope>
    <source>
        <strain evidence="1">NBRC 106348</strain>
    </source>
</reference>
<dbReference type="EMBL" id="BSUK01000001">
    <property type="protein sequence ID" value="GMA26696.1"/>
    <property type="molecule type" value="Genomic_DNA"/>
</dbReference>
<gene>
    <name evidence="1" type="ORF">GCM10025864_00490</name>
    <name evidence="2" type="ORF">GCM10025864_44550</name>
</gene>
<evidence type="ECO:0000313" key="3">
    <source>
        <dbReference type="Proteomes" id="UP001157091"/>
    </source>
</evidence>
<dbReference type="EMBL" id="BSUK01000001">
    <property type="protein sequence ID" value="GMA22290.1"/>
    <property type="molecule type" value="Genomic_DNA"/>
</dbReference>
<reference evidence="3" key="2">
    <citation type="journal article" date="2019" name="Int. J. Syst. Evol. Microbiol.">
        <title>The Global Catalogue of Microorganisms (GCM) 10K type strain sequencing project: providing services to taxonomists for standard genome sequencing and annotation.</title>
        <authorList>
            <consortium name="The Broad Institute Genomics Platform"/>
            <consortium name="The Broad Institute Genome Sequencing Center for Infectious Disease"/>
            <person name="Wu L."/>
            <person name="Ma J."/>
        </authorList>
    </citation>
    <scope>NUCLEOTIDE SEQUENCE [LARGE SCALE GENOMIC DNA]</scope>
    <source>
        <strain evidence="3">NBRC 106348</strain>
    </source>
</reference>
<sequence length="445" mass="45213">MKKYGSLAAAIKQRDKDKAAAKAASDKQKADTAAAKQAAADFKSLGSDLKTDIRRGDVADAITGGLDSALGVTDQARQEATSSTLSKKQKTALTTAANTAEKSLTSLYAAADKYQAALDKANNHLADMKSLADSAASAVKGTFDLSAAYVAPTDATSNQIQHSDKYGNVWYTTDTTAATKGGYTGAGITSAADKQAKDATTFTNALQALQKKLGTSPASEAIVNQALSIFASSPEQGIQFVQALNTMSVKDLGAVKSDYNTVAKAGTSAGQSLTSANTIGGLTAATTAVNSLTKSLTDTNNAIAKVGNTLTNAMLKPFGLKLDAKGNVVKKAGGGLVVGGQAGADSVHALLMPDEFVSTTASTARNQSALAAGNAGAVLTVQRPSSTPVPAAAAGQRVEVTMPRELVVVDTDGALVGRMKVEASRVVVAHTARQDAQAAYSTGSL</sequence>
<evidence type="ECO:0000313" key="2">
    <source>
        <dbReference type="EMBL" id="GMA26696.1"/>
    </source>
</evidence>
<name>A0ABQ6HXJ1_9MICO</name>
<accession>A0ABQ6HXJ1</accession>